<dbReference type="EMBL" id="GL348716">
    <property type="protein sequence ID" value="EFH54791.1"/>
    <property type="molecule type" value="Genomic_DNA"/>
</dbReference>
<reference evidence="2" key="1">
    <citation type="journal article" date="2011" name="Nat. Genet.">
        <title>The Arabidopsis lyrata genome sequence and the basis of rapid genome size change.</title>
        <authorList>
            <person name="Hu T.T."/>
            <person name="Pattyn P."/>
            <person name="Bakker E.G."/>
            <person name="Cao J."/>
            <person name="Cheng J.-F."/>
            <person name="Clark R.M."/>
            <person name="Fahlgren N."/>
            <person name="Fawcett J.A."/>
            <person name="Grimwood J."/>
            <person name="Gundlach H."/>
            <person name="Haberer G."/>
            <person name="Hollister J.D."/>
            <person name="Ossowski S."/>
            <person name="Ottilar R.P."/>
            <person name="Salamov A.A."/>
            <person name="Schneeberger K."/>
            <person name="Spannagl M."/>
            <person name="Wang X."/>
            <person name="Yang L."/>
            <person name="Nasrallah M.E."/>
            <person name="Bergelson J."/>
            <person name="Carrington J.C."/>
            <person name="Gaut B.S."/>
            <person name="Schmutz J."/>
            <person name="Mayer K.F.X."/>
            <person name="Van de Peer Y."/>
            <person name="Grigoriev I.V."/>
            <person name="Nordborg M."/>
            <person name="Weigel D."/>
            <person name="Guo Y.-L."/>
        </authorList>
    </citation>
    <scope>NUCLEOTIDE SEQUENCE [LARGE SCALE GENOMIC DNA]</scope>
    <source>
        <strain evidence="2">cv. MN47</strain>
    </source>
</reference>
<sequence>MGQANVRDCIIFSFRETKGCDGPAMIWTVGDALQEVSQPLDSNLRVEFMYFFK</sequence>
<proteinExistence type="predicted"/>
<dbReference type="AlphaFoldDB" id="D7LKZ5"/>
<dbReference type="Proteomes" id="UP000008694">
    <property type="component" value="Unassembled WGS sequence"/>
</dbReference>
<keyword evidence="2" id="KW-1185">Reference proteome</keyword>
<evidence type="ECO:0000313" key="2">
    <source>
        <dbReference type="Proteomes" id="UP000008694"/>
    </source>
</evidence>
<accession>D7LKZ5</accession>
<dbReference type="Gramene" id="scaffold_400016.1">
    <property type="protein sequence ID" value="scaffold_400016.1"/>
    <property type="gene ID" value="scaffold_400016.1"/>
</dbReference>
<gene>
    <name evidence="1" type="ORF">ARALYDRAFT_900515</name>
</gene>
<dbReference type="HOGENOM" id="CLU_3071423_0_0_1"/>
<name>D7LKZ5_ARALL</name>
<protein>
    <submittedName>
        <fullName evidence="1">Predicted protein</fullName>
    </submittedName>
</protein>
<evidence type="ECO:0000313" key="1">
    <source>
        <dbReference type="EMBL" id="EFH54791.1"/>
    </source>
</evidence>
<organism evidence="2">
    <name type="scientific">Arabidopsis lyrata subsp. lyrata</name>
    <name type="common">Lyre-leaved rock-cress</name>
    <dbReference type="NCBI Taxonomy" id="81972"/>
    <lineage>
        <taxon>Eukaryota</taxon>
        <taxon>Viridiplantae</taxon>
        <taxon>Streptophyta</taxon>
        <taxon>Embryophyta</taxon>
        <taxon>Tracheophyta</taxon>
        <taxon>Spermatophyta</taxon>
        <taxon>Magnoliopsida</taxon>
        <taxon>eudicotyledons</taxon>
        <taxon>Gunneridae</taxon>
        <taxon>Pentapetalae</taxon>
        <taxon>rosids</taxon>
        <taxon>malvids</taxon>
        <taxon>Brassicales</taxon>
        <taxon>Brassicaceae</taxon>
        <taxon>Camelineae</taxon>
        <taxon>Arabidopsis</taxon>
    </lineage>
</organism>